<dbReference type="GO" id="GO:0005739">
    <property type="term" value="C:mitochondrion"/>
    <property type="evidence" value="ECO:0007669"/>
    <property type="project" value="UniProtKB-SubCell"/>
</dbReference>
<dbReference type="GO" id="GO:0009249">
    <property type="term" value="P:protein lipoylation"/>
    <property type="evidence" value="ECO:0007669"/>
    <property type="project" value="TreeGrafter"/>
</dbReference>
<keyword evidence="5" id="KW-0496">Mitochondrion</keyword>
<evidence type="ECO:0000259" key="6">
    <source>
        <dbReference type="PROSITE" id="PS50968"/>
    </source>
</evidence>
<reference evidence="7" key="1">
    <citation type="submission" date="2023-03" db="EMBL/GenBank/DDBJ databases">
        <authorList>
            <person name="Steffen K."/>
            <person name="Cardenas P."/>
        </authorList>
    </citation>
    <scope>NUCLEOTIDE SEQUENCE</scope>
</reference>
<dbReference type="NCBIfam" id="NF002270">
    <property type="entry name" value="PRK01202.1"/>
    <property type="match status" value="1"/>
</dbReference>
<evidence type="ECO:0000256" key="1">
    <source>
        <dbReference type="ARBA" id="ARBA00009249"/>
    </source>
</evidence>
<evidence type="ECO:0000256" key="4">
    <source>
        <dbReference type="PIRSR" id="PIRSR617453-50"/>
    </source>
</evidence>
<evidence type="ECO:0000256" key="5">
    <source>
        <dbReference type="RuleBase" id="RU364055"/>
    </source>
</evidence>
<dbReference type="Proteomes" id="UP001174909">
    <property type="component" value="Unassembled WGS sequence"/>
</dbReference>
<keyword evidence="3 5" id="KW-0809">Transit peptide</keyword>
<comment type="function">
    <text evidence="5">The H protein shuttles the methylamine group of glycine from the P protein to the T protein.</text>
</comment>
<dbReference type="InterPro" id="IPR011053">
    <property type="entry name" value="Single_hybrid_motif"/>
</dbReference>
<dbReference type="PROSITE" id="PS50968">
    <property type="entry name" value="BIOTINYL_LIPOYL"/>
    <property type="match status" value="1"/>
</dbReference>
<evidence type="ECO:0000313" key="7">
    <source>
        <dbReference type="EMBL" id="CAI8038261.1"/>
    </source>
</evidence>
<dbReference type="CDD" id="cd06848">
    <property type="entry name" value="GCS_H"/>
    <property type="match status" value="1"/>
</dbReference>
<comment type="subcellular location">
    <subcellularLocation>
        <location evidence="5">Mitochondrion</location>
    </subcellularLocation>
</comment>
<keyword evidence="2 4" id="KW-0450">Lipoyl</keyword>
<comment type="caution">
    <text evidence="7">The sequence shown here is derived from an EMBL/GenBank/DDBJ whole genome shotgun (WGS) entry which is preliminary data.</text>
</comment>
<dbReference type="AlphaFoldDB" id="A0AA35X3B9"/>
<dbReference type="PANTHER" id="PTHR11715:SF3">
    <property type="entry name" value="GLYCINE CLEAVAGE SYSTEM H PROTEIN-RELATED"/>
    <property type="match status" value="1"/>
</dbReference>
<dbReference type="Pfam" id="PF01597">
    <property type="entry name" value="GCV_H"/>
    <property type="match status" value="1"/>
</dbReference>
<evidence type="ECO:0000256" key="3">
    <source>
        <dbReference type="ARBA" id="ARBA00022946"/>
    </source>
</evidence>
<dbReference type="Gene3D" id="2.40.50.100">
    <property type="match status" value="1"/>
</dbReference>
<dbReference type="GO" id="GO:0005829">
    <property type="term" value="C:cytosol"/>
    <property type="evidence" value="ECO:0007669"/>
    <property type="project" value="TreeGrafter"/>
</dbReference>
<evidence type="ECO:0000313" key="8">
    <source>
        <dbReference type="Proteomes" id="UP001174909"/>
    </source>
</evidence>
<feature type="modified residue" description="N6-lipoyllysine" evidence="4">
    <location>
        <position position="66"/>
    </location>
</feature>
<dbReference type="PANTHER" id="PTHR11715">
    <property type="entry name" value="GLYCINE CLEAVAGE SYSTEM H PROTEIN"/>
    <property type="match status" value="1"/>
</dbReference>
<accession>A0AA35X3B9</accession>
<sequence length="131" mass="14665">MEENTMSETRYTTDHEWARSEEDGIATIGITEFAQEQLGDIVFVDLPETGSIFDAGEEIAVIESVKAAAELNTPLTGEIVEVNEELADSPELVNESPTDEGWFCKIQMSELSEFDALMDEQQYEDYTSNLE</sequence>
<keyword evidence="8" id="KW-1185">Reference proteome</keyword>
<feature type="domain" description="Lipoyl-binding" evidence="6">
    <location>
        <begin position="25"/>
        <end position="107"/>
    </location>
</feature>
<dbReference type="InterPro" id="IPR033753">
    <property type="entry name" value="GCV_H/Fam206"/>
</dbReference>
<evidence type="ECO:0000256" key="2">
    <source>
        <dbReference type="ARBA" id="ARBA00022823"/>
    </source>
</evidence>
<dbReference type="HAMAP" id="MF_00272">
    <property type="entry name" value="GcvH"/>
    <property type="match status" value="1"/>
</dbReference>
<gene>
    <name evidence="7" type="ORF">GBAR_LOCUS21326</name>
</gene>
<name>A0AA35X3B9_GEOBA</name>
<dbReference type="GO" id="GO:0019464">
    <property type="term" value="P:glycine decarboxylation via glycine cleavage system"/>
    <property type="evidence" value="ECO:0007669"/>
    <property type="project" value="UniProtKB-UniRule"/>
</dbReference>
<dbReference type="SUPFAM" id="SSF51230">
    <property type="entry name" value="Single hybrid motif"/>
    <property type="match status" value="1"/>
</dbReference>
<dbReference type="InterPro" id="IPR002930">
    <property type="entry name" value="GCV_H"/>
</dbReference>
<dbReference type="EMBL" id="CASHTH010002987">
    <property type="protein sequence ID" value="CAI8038261.1"/>
    <property type="molecule type" value="Genomic_DNA"/>
</dbReference>
<dbReference type="InterPro" id="IPR000089">
    <property type="entry name" value="Biotin_lipoyl"/>
</dbReference>
<protein>
    <recommendedName>
        <fullName evidence="5">Glycine cleavage system H protein</fullName>
    </recommendedName>
</protein>
<dbReference type="GO" id="GO:0005960">
    <property type="term" value="C:glycine cleavage complex"/>
    <property type="evidence" value="ECO:0007669"/>
    <property type="project" value="UniProtKB-UniRule"/>
</dbReference>
<comment type="similarity">
    <text evidence="1 5">Belongs to the GcvH family.</text>
</comment>
<dbReference type="PROSITE" id="PS00189">
    <property type="entry name" value="LIPOYL"/>
    <property type="match status" value="1"/>
</dbReference>
<comment type="subunit">
    <text evidence="5">The glycine cleavage system is composed of four proteins: P, T, L and H.</text>
</comment>
<dbReference type="NCBIfam" id="TIGR00527">
    <property type="entry name" value="gcvH"/>
    <property type="match status" value="1"/>
</dbReference>
<proteinExistence type="inferred from homology"/>
<comment type="cofactor">
    <cofactor evidence="5">
        <name>(R)-lipoate</name>
        <dbReference type="ChEBI" id="CHEBI:83088"/>
    </cofactor>
    <text evidence="5">Binds 1 lipoyl cofactor covalently.</text>
</comment>
<organism evidence="7 8">
    <name type="scientific">Geodia barretti</name>
    <name type="common">Barrett's horny sponge</name>
    <dbReference type="NCBI Taxonomy" id="519541"/>
    <lineage>
        <taxon>Eukaryota</taxon>
        <taxon>Metazoa</taxon>
        <taxon>Porifera</taxon>
        <taxon>Demospongiae</taxon>
        <taxon>Heteroscleromorpha</taxon>
        <taxon>Tetractinellida</taxon>
        <taxon>Astrophorina</taxon>
        <taxon>Geodiidae</taxon>
        <taxon>Geodia</taxon>
    </lineage>
</organism>
<dbReference type="InterPro" id="IPR003016">
    <property type="entry name" value="2-oxoA_DH_lipoyl-BS"/>
</dbReference>
<dbReference type="InterPro" id="IPR017453">
    <property type="entry name" value="GCV_H_sub"/>
</dbReference>